<dbReference type="EMBL" id="RWGY01000007">
    <property type="protein sequence ID" value="TVU40298.1"/>
    <property type="molecule type" value="Genomic_DNA"/>
</dbReference>
<dbReference type="AlphaFoldDB" id="A0A5J9VWI6"/>
<comment type="caution">
    <text evidence="1">The sequence shown here is derived from an EMBL/GenBank/DDBJ whole genome shotgun (WGS) entry which is preliminary data.</text>
</comment>
<feature type="non-terminal residue" evidence="1">
    <location>
        <position position="1"/>
    </location>
</feature>
<organism evidence="1 2">
    <name type="scientific">Eragrostis curvula</name>
    <name type="common">weeping love grass</name>
    <dbReference type="NCBI Taxonomy" id="38414"/>
    <lineage>
        <taxon>Eukaryota</taxon>
        <taxon>Viridiplantae</taxon>
        <taxon>Streptophyta</taxon>
        <taxon>Embryophyta</taxon>
        <taxon>Tracheophyta</taxon>
        <taxon>Spermatophyta</taxon>
        <taxon>Magnoliopsida</taxon>
        <taxon>Liliopsida</taxon>
        <taxon>Poales</taxon>
        <taxon>Poaceae</taxon>
        <taxon>PACMAD clade</taxon>
        <taxon>Chloridoideae</taxon>
        <taxon>Eragrostideae</taxon>
        <taxon>Eragrostidinae</taxon>
        <taxon>Eragrostis</taxon>
    </lineage>
</organism>
<evidence type="ECO:0000313" key="1">
    <source>
        <dbReference type="EMBL" id="TVU40298.1"/>
    </source>
</evidence>
<sequence>MAIGPGCIILEQDEQEPFSVLETKRLLPLQIIAVSIDDRKTLQHLKISTCWDPNFSVVFDK</sequence>
<protein>
    <submittedName>
        <fullName evidence="1">Uncharacterized protein</fullName>
    </submittedName>
</protein>
<proteinExistence type="predicted"/>
<dbReference type="Proteomes" id="UP000324897">
    <property type="component" value="Chromosome 4"/>
</dbReference>
<keyword evidence="2" id="KW-1185">Reference proteome</keyword>
<gene>
    <name evidence="1" type="ORF">EJB05_13756</name>
</gene>
<name>A0A5J9VWI6_9POAL</name>
<accession>A0A5J9VWI6</accession>
<reference evidence="1 2" key="1">
    <citation type="journal article" date="2019" name="Sci. Rep.">
        <title>A high-quality genome of Eragrostis curvula grass provides insights into Poaceae evolution and supports new strategies to enhance forage quality.</title>
        <authorList>
            <person name="Carballo J."/>
            <person name="Santos B.A.C.M."/>
            <person name="Zappacosta D."/>
            <person name="Garbus I."/>
            <person name="Selva J.P."/>
            <person name="Gallo C.A."/>
            <person name="Diaz A."/>
            <person name="Albertini E."/>
            <person name="Caccamo M."/>
            <person name="Echenique V."/>
        </authorList>
    </citation>
    <scope>NUCLEOTIDE SEQUENCE [LARGE SCALE GENOMIC DNA]</scope>
    <source>
        <strain evidence="2">cv. Victoria</strain>
        <tissue evidence="1">Leaf</tissue>
    </source>
</reference>
<evidence type="ECO:0000313" key="2">
    <source>
        <dbReference type="Proteomes" id="UP000324897"/>
    </source>
</evidence>
<dbReference type="Gramene" id="TVU40298">
    <property type="protein sequence ID" value="TVU40298"/>
    <property type="gene ID" value="EJB05_13756"/>
</dbReference>